<evidence type="ECO:0000313" key="2">
    <source>
        <dbReference type="Proteomes" id="UP001500841"/>
    </source>
</evidence>
<evidence type="ECO:0000313" key="1">
    <source>
        <dbReference type="EMBL" id="GAA4100432.1"/>
    </source>
</evidence>
<name>A0ABP7WZ69_9SPHI</name>
<accession>A0ABP7WZ69</accession>
<dbReference type="EMBL" id="BAABCV010000009">
    <property type="protein sequence ID" value="GAA4100432.1"/>
    <property type="molecule type" value="Genomic_DNA"/>
</dbReference>
<protein>
    <recommendedName>
        <fullName evidence="3">AbiTii domain-containing protein</fullName>
    </recommendedName>
</protein>
<gene>
    <name evidence="1" type="ORF">GCM10022392_26250</name>
</gene>
<dbReference type="RefSeq" id="WP_345105256.1">
    <property type="nucleotide sequence ID" value="NZ_BAABCV010000009.1"/>
</dbReference>
<comment type="caution">
    <text evidence="1">The sequence shown here is derived from an EMBL/GenBank/DDBJ whole genome shotgun (WGS) entry which is preliminary data.</text>
</comment>
<proteinExistence type="predicted"/>
<organism evidence="1 2">
    <name type="scientific">Mucilaginibacter panaciglaebae</name>
    <dbReference type="NCBI Taxonomy" id="502331"/>
    <lineage>
        <taxon>Bacteria</taxon>
        <taxon>Pseudomonadati</taxon>
        <taxon>Bacteroidota</taxon>
        <taxon>Sphingobacteriia</taxon>
        <taxon>Sphingobacteriales</taxon>
        <taxon>Sphingobacteriaceae</taxon>
        <taxon>Mucilaginibacter</taxon>
    </lineage>
</organism>
<dbReference type="Proteomes" id="UP001500841">
    <property type="component" value="Unassembled WGS sequence"/>
</dbReference>
<evidence type="ECO:0008006" key="3">
    <source>
        <dbReference type="Google" id="ProtNLM"/>
    </source>
</evidence>
<keyword evidence="2" id="KW-1185">Reference proteome</keyword>
<sequence length="205" mass="22843">MQSLNETQSQKLDLILKAFNDQEYLDSDEVLLIEPSERKANALINVLKERGFIIRMGDTEENLLPMSILLESSAELFLENGGFEGELKRANRHQGGIGTQINIHSTGHSNVINTGDNNQFTIHNNFERNLDALKESLLVNKVTNEDIEEISTIIVNEEPVNQGFGPKVKGWLTTMVNKSIEGTWEIGLATAGGVLTEILNKYYGL</sequence>
<reference evidence="2" key="1">
    <citation type="journal article" date="2019" name="Int. J. Syst. Evol. Microbiol.">
        <title>The Global Catalogue of Microorganisms (GCM) 10K type strain sequencing project: providing services to taxonomists for standard genome sequencing and annotation.</title>
        <authorList>
            <consortium name="The Broad Institute Genomics Platform"/>
            <consortium name="The Broad Institute Genome Sequencing Center for Infectious Disease"/>
            <person name="Wu L."/>
            <person name="Ma J."/>
        </authorList>
    </citation>
    <scope>NUCLEOTIDE SEQUENCE [LARGE SCALE GENOMIC DNA]</scope>
    <source>
        <strain evidence="2">JCM 17085</strain>
    </source>
</reference>